<reference evidence="4" key="2">
    <citation type="submission" date="2012-11" db="EMBL/GenBank/DDBJ databases">
        <authorList>
            <person name="Kuo A."/>
            <person name="Curtis B.A."/>
            <person name="Tanifuji G."/>
            <person name="Burki F."/>
            <person name="Gruber A."/>
            <person name="Irimia M."/>
            <person name="Maruyama S."/>
            <person name="Arias M.C."/>
            <person name="Ball S.G."/>
            <person name="Gile G.H."/>
            <person name="Hirakawa Y."/>
            <person name="Hopkins J.F."/>
            <person name="Rensing S.A."/>
            <person name="Schmutz J."/>
            <person name="Symeonidi A."/>
            <person name="Elias M."/>
            <person name="Eveleigh R.J."/>
            <person name="Herman E.K."/>
            <person name="Klute M.J."/>
            <person name="Nakayama T."/>
            <person name="Obornik M."/>
            <person name="Reyes-Prieto A."/>
            <person name="Armbrust E.V."/>
            <person name="Aves S.J."/>
            <person name="Beiko R.G."/>
            <person name="Coutinho P."/>
            <person name="Dacks J.B."/>
            <person name="Durnford D.G."/>
            <person name="Fast N.M."/>
            <person name="Green B.R."/>
            <person name="Grisdale C."/>
            <person name="Hempe F."/>
            <person name="Henrissat B."/>
            <person name="Hoppner M.P."/>
            <person name="Ishida K.-I."/>
            <person name="Kim E."/>
            <person name="Koreny L."/>
            <person name="Kroth P.G."/>
            <person name="Liu Y."/>
            <person name="Malik S.-B."/>
            <person name="Maier U.G."/>
            <person name="McRose D."/>
            <person name="Mock T."/>
            <person name="Neilson J.A."/>
            <person name="Onodera N.T."/>
            <person name="Poole A.M."/>
            <person name="Pritham E.J."/>
            <person name="Richards T.A."/>
            <person name="Rocap G."/>
            <person name="Roy S.W."/>
            <person name="Sarai C."/>
            <person name="Schaack S."/>
            <person name="Shirato S."/>
            <person name="Slamovits C.H."/>
            <person name="Spencer D.F."/>
            <person name="Suzuki S."/>
            <person name="Worden A.Z."/>
            <person name="Zauner S."/>
            <person name="Barry K."/>
            <person name="Bell C."/>
            <person name="Bharti A.K."/>
            <person name="Crow J.A."/>
            <person name="Grimwood J."/>
            <person name="Kramer R."/>
            <person name="Lindquist E."/>
            <person name="Lucas S."/>
            <person name="Salamov A."/>
            <person name="McFadden G.I."/>
            <person name="Lane C.E."/>
            <person name="Keeling P.J."/>
            <person name="Gray M.W."/>
            <person name="Grigoriev I.V."/>
            <person name="Archibald J.M."/>
        </authorList>
    </citation>
    <scope>NUCLEOTIDE SEQUENCE</scope>
    <source>
        <strain evidence="4">CCMP2712</strain>
    </source>
</reference>
<evidence type="ECO:0000313" key="3">
    <source>
        <dbReference type="EnsemblProtists" id="EKX40708"/>
    </source>
</evidence>
<organism evidence="2">
    <name type="scientific">Guillardia theta (strain CCMP2712)</name>
    <name type="common">Cryptophyte</name>
    <dbReference type="NCBI Taxonomy" id="905079"/>
    <lineage>
        <taxon>Eukaryota</taxon>
        <taxon>Cryptophyceae</taxon>
        <taxon>Pyrenomonadales</taxon>
        <taxon>Geminigeraceae</taxon>
        <taxon>Guillardia</taxon>
    </lineage>
</organism>
<accession>L1IWQ8</accession>
<feature type="region of interest" description="Disordered" evidence="1">
    <location>
        <begin position="105"/>
        <end position="141"/>
    </location>
</feature>
<feature type="compositionally biased region" description="Pro residues" evidence="1">
    <location>
        <begin position="510"/>
        <end position="521"/>
    </location>
</feature>
<evidence type="ECO:0000256" key="1">
    <source>
        <dbReference type="SAM" id="MobiDB-lite"/>
    </source>
</evidence>
<keyword evidence="4" id="KW-1185">Reference proteome</keyword>
<dbReference type="GeneID" id="17297329"/>
<evidence type="ECO:0000313" key="4">
    <source>
        <dbReference type="Proteomes" id="UP000011087"/>
    </source>
</evidence>
<dbReference type="HOGENOM" id="CLU_523240_0_0_1"/>
<dbReference type="RefSeq" id="XP_005827688.1">
    <property type="nucleotide sequence ID" value="XM_005827631.1"/>
</dbReference>
<dbReference type="AlphaFoldDB" id="L1IWQ8"/>
<protein>
    <submittedName>
        <fullName evidence="2 3">Uncharacterized protein</fullName>
    </submittedName>
</protein>
<dbReference type="PaxDb" id="55529-EKX40708"/>
<feature type="region of interest" description="Disordered" evidence="1">
    <location>
        <begin position="499"/>
        <end position="521"/>
    </location>
</feature>
<dbReference type="EMBL" id="JH993029">
    <property type="protein sequence ID" value="EKX40708.1"/>
    <property type="molecule type" value="Genomic_DNA"/>
</dbReference>
<name>L1IWQ8_GUITC</name>
<reference evidence="2 4" key="1">
    <citation type="journal article" date="2012" name="Nature">
        <title>Algal genomes reveal evolutionary mosaicism and the fate of nucleomorphs.</title>
        <authorList>
            <consortium name="DOE Joint Genome Institute"/>
            <person name="Curtis B.A."/>
            <person name="Tanifuji G."/>
            <person name="Burki F."/>
            <person name="Gruber A."/>
            <person name="Irimia M."/>
            <person name="Maruyama S."/>
            <person name="Arias M.C."/>
            <person name="Ball S.G."/>
            <person name="Gile G.H."/>
            <person name="Hirakawa Y."/>
            <person name="Hopkins J.F."/>
            <person name="Kuo A."/>
            <person name="Rensing S.A."/>
            <person name="Schmutz J."/>
            <person name="Symeonidi A."/>
            <person name="Elias M."/>
            <person name="Eveleigh R.J."/>
            <person name="Herman E.K."/>
            <person name="Klute M.J."/>
            <person name="Nakayama T."/>
            <person name="Obornik M."/>
            <person name="Reyes-Prieto A."/>
            <person name="Armbrust E.V."/>
            <person name="Aves S.J."/>
            <person name="Beiko R.G."/>
            <person name="Coutinho P."/>
            <person name="Dacks J.B."/>
            <person name="Durnford D.G."/>
            <person name="Fast N.M."/>
            <person name="Green B.R."/>
            <person name="Grisdale C.J."/>
            <person name="Hempel F."/>
            <person name="Henrissat B."/>
            <person name="Hoppner M.P."/>
            <person name="Ishida K."/>
            <person name="Kim E."/>
            <person name="Koreny L."/>
            <person name="Kroth P.G."/>
            <person name="Liu Y."/>
            <person name="Malik S.B."/>
            <person name="Maier U.G."/>
            <person name="McRose D."/>
            <person name="Mock T."/>
            <person name="Neilson J.A."/>
            <person name="Onodera N.T."/>
            <person name="Poole A.M."/>
            <person name="Pritham E.J."/>
            <person name="Richards T.A."/>
            <person name="Rocap G."/>
            <person name="Roy S.W."/>
            <person name="Sarai C."/>
            <person name="Schaack S."/>
            <person name="Shirato S."/>
            <person name="Slamovits C.H."/>
            <person name="Spencer D.F."/>
            <person name="Suzuki S."/>
            <person name="Worden A.Z."/>
            <person name="Zauner S."/>
            <person name="Barry K."/>
            <person name="Bell C."/>
            <person name="Bharti A.K."/>
            <person name="Crow J.A."/>
            <person name="Grimwood J."/>
            <person name="Kramer R."/>
            <person name="Lindquist E."/>
            <person name="Lucas S."/>
            <person name="Salamov A."/>
            <person name="McFadden G.I."/>
            <person name="Lane C.E."/>
            <person name="Keeling P.J."/>
            <person name="Gray M.W."/>
            <person name="Grigoriev I.V."/>
            <person name="Archibald J.M."/>
        </authorList>
    </citation>
    <scope>NUCLEOTIDE SEQUENCE</scope>
    <source>
        <strain evidence="2 4">CCMP2712</strain>
    </source>
</reference>
<feature type="compositionally biased region" description="Low complexity" evidence="1">
    <location>
        <begin position="132"/>
        <end position="141"/>
    </location>
</feature>
<reference evidence="3" key="3">
    <citation type="submission" date="2015-06" db="UniProtKB">
        <authorList>
            <consortium name="EnsemblProtists"/>
        </authorList>
    </citation>
    <scope>IDENTIFICATION</scope>
</reference>
<dbReference type="EnsemblProtists" id="EKX40708">
    <property type="protein sequence ID" value="EKX40708"/>
    <property type="gene ID" value="GUITHDRAFT_113240"/>
</dbReference>
<gene>
    <name evidence="2" type="ORF">GUITHDRAFT_113240</name>
</gene>
<proteinExistence type="predicted"/>
<dbReference type="Proteomes" id="UP000011087">
    <property type="component" value="Unassembled WGS sequence"/>
</dbReference>
<feature type="compositionally biased region" description="Low complexity" evidence="1">
    <location>
        <begin position="107"/>
        <end position="121"/>
    </location>
</feature>
<sequence length="521" mass="58775">MPQSSREECSGCLQKQRQSNFRNIKEFPGLRLCTTCRGKYMRNMKNRDDDPNAIDGSMQAMNGAQQEMPIPPPMQMPMGVPMQRQQHSMAIGEICTASEGLDMGMEGPSAGSSRPAPSYSSILSPSNGVQGGQQAADGRGQVHQWTDEATFYLLRYMMSVGITTLSIPRGWHEKESEGRLQWVESAVIQLSLTGFKTDAHHVYLRVRTLRDRFGVGQDSFMHCYMTFAQSCDPNRTMFSQLSMIYEELTTLRKENASLRKSMAKHGDRVIRWSNIQDPHELQSEVRSYASRYGSQIGTDRTKLPDDNPEEQREHPLQAIVQTVSSLSNRYRADVIKACIEAHALQCRISNINLKDDPEMYNVVNSRLACRQLQSVNLPDIVSKLVEFATENIQGLKNSHRIMPFLVHDWCQQGLCTDIRNMRYSEQVHEFAENLRSNTQGKGYRFMRGRASKGKLTPGNTNARLSPSTTYMNLPLPSPSTIMKIRKRRRQIELASMMGAAADKDAMKKPAAPPPEMPAAPM</sequence>
<evidence type="ECO:0000313" key="2">
    <source>
        <dbReference type="EMBL" id="EKX40708.1"/>
    </source>
</evidence>
<dbReference type="KEGG" id="gtt:GUITHDRAFT_113240"/>